<evidence type="ECO:0000313" key="2">
    <source>
        <dbReference type="EMBL" id="ORY08045.1"/>
    </source>
</evidence>
<sequence length="295" mass="33416">MPRKGKHRAVHVLHGGCMEALQSMQELDHYQHCPTIRIWISGPVRPATRQIPIQPHDVDLNARPFVCYVHQRGQETLRSMPWYLALLPYAKASSNSATTSDRTQLPIIQSLLTPQPQNPSSVGSENRPRQQHMEVDNSRTVFVMGFKTKLEQNSVLKRSLPKPILIRSRGQEREGPVVFIGRNWLNKSMGAIDPELPRWANTAHRDVKVVSPAAPNDEETIAAVRLNCTGDMRMGLRRAIEIIHFGASICMVQTLLRLKLSERGAETDGKPLHCILAPALVIYWYERMLGLYKKN</sequence>
<name>A0A1Y1ZE02_9PLEO</name>
<dbReference type="EMBL" id="MCFA01000104">
    <property type="protein sequence ID" value="ORY08045.1"/>
    <property type="molecule type" value="Genomic_DNA"/>
</dbReference>
<accession>A0A1Y1ZE02</accession>
<evidence type="ECO:0000313" key="3">
    <source>
        <dbReference type="Proteomes" id="UP000193144"/>
    </source>
</evidence>
<feature type="compositionally biased region" description="Polar residues" evidence="1">
    <location>
        <begin position="111"/>
        <end position="124"/>
    </location>
</feature>
<comment type="caution">
    <text evidence="2">The sequence shown here is derived from an EMBL/GenBank/DDBJ whole genome shotgun (WGS) entry which is preliminary data.</text>
</comment>
<dbReference type="AlphaFoldDB" id="A0A1Y1ZE02"/>
<evidence type="ECO:0000256" key="1">
    <source>
        <dbReference type="SAM" id="MobiDB-lite"/>
    </source>
</evidence>
<gene>
    <name evidence="2" type="ORF">BCR34DRAFT_630779</name>
</gene>
<keyword evidence="3" id="KW-1185">Reference proteome</keyword>
<proteinExistence type="predicted"/>
<dbReference type="Proteomes" id="UP000193144">
    <property type="component" value="Unassembled WGS sequence"/>
</dbReference>
<feature type="region of interest" description="Disordered" evidence="1">
    <location>
        <begin position="111"/>
        <end position="134"/>
    </location>
</feature>
<protein>
    <submittedName>
        <fullName evidence="2">Uncharacterized protein</fullName>
    </submittedName>
</protein>
<organism evidence="2 3">
    <name type="scientific">Clohesyomyces aquaticus</name>
    <dbReference type="NCBI Taxonomy" id="1231657"/>
    <lineage>
        <taxon>Eukaryota</taxon>
        <taxon>Fungi</taxon>
        <taxon>Dikarya</taxon>
        <taxon>Ascomycota</taxon>
        <taxon>Pezizomycotina</taxon>
        <taxon>Dothideomycetes</taxon>
        <taxon>Pleosporomycetidae</taxon>
        <taxon>Pleosporales</taxon>
        <taxon>Lindgomycetaceae</taxon>
        <taxon>Clohesyomyces</taxon>
    </lineage>
</organism>
<reference evidence="2 3" key="1">
    <citation type="submission" date="2016-07" db="EMBL/GenBank/DDBJ databases">
        <title>Pervasive Adenine N6-methylation of Active Genes in Fungi.</title>
        <authorList>
            <consortium name="DOE Joint Genome Institute"/>
            <person name="Mondo S.J."/>
            <person name="Dannebaum R.O."/>
            <person name="Kuo R.C."/>
            <person name="Labutti K."/>
            <person name="Haridas S."/>
            <person name="Kuo A."/>
            <person name="Salamov A."/>
            <person name="Ahrendt S.R."/>
            <person name="Lipzen A."/>
            <person name="Sullivan W."/>
            <person name="Andreopoulos W.B."/>
            <person name="Clum A."/>
            <person name="Lindquist E."/>
            <person name="Daum C."/>
            <person name="Ramamoorthy G.K."/>
            <person name="Gryganskyi A."/>
            <person name="Culley D."/>
            <person name="Magnuson J.K."/>
            <person name="James T.Y."/>
            <person name="O'Malley M.A."/>
            <person name="Stajich J.E."/>
            <person name="Spatafora J.W."/>
            <person name="Visel A."/>
            <person name="Grigoriev I.V."/>
        </authorList>
    </citation>
    <scope>NUCLEOTIDE SEQUENCE [LARGE SCALE GENOMIC DNA]</scope>
    <source>
        <strain evidence="2 3">CBS 115471</strain>
    </source>
</reference>